<evidence type="ECO:0000256" key="1">
    <source>
        <dbReference type="ARBA" id="ARBA00001554"/>
    </source>
</evidence>
<dbReference type="GO" id="GO:0006729">
    <property type="term" value="P:tetrahydrobiopterin biosynthetic process"/>
    <property type="evidence" value="ECO:0007669"/>
    <property type="project" value="InterPro"/>
</dbReference>
<dbReference type="InterPro" id="IPR001533">
    <property type="entry name" value="Pterin_deHydtase"/>
</dbReference>
<dbReference type="EC" id="4.2.1.96" evidence="3"/>
<dbReference type="GO" id="GO:0008124">
    <property type="term" value="F:4-alpha-hydroxytetrahydrobiopterin dehydratase activity"/>
    <property type="evidence" value="ECO:0007669"/>
    <property type="project" value="UniProtKB-EC"/>
</dbReference>
<dbReference type="HOGENOM" id="CLU_081974_1_1_1"/>
<dbReference type="InterPro" id="IPR036428">
    <property type="entry name" value="PCD_sf"/>
</dbReference>
<evidence type="ECO:0000256" key="5">
    <source>
        <dbReference type="ARBA" id="ARBA00030497"/>
    </source>
</evidence>
<dbReference type="Proteomes" id="UP000023623">
    <property type="component" value="Unassembled WGS sequence"/>
</dbReference>
<evidence type="ECO:0000256" key="2">
    <source>
        <dbReference type="ARBA" id="ARBA00006472"/>
    </source>
</evidence>
<dbReference type="CDD" id="cd00488">
    <property type="entry name" value="PCD_DCoH"/>
    <property type="match status" value="1"/>
</dbReference>
<dbReference type="AlphaFoldDB" id="A0A022XQK9"/>
<sequence length="149" mass="16712">MIASVHRLYMAQRLFSRSVSVRSCLFSSTSTPIVAPGVSESQVSDELRELLKAGWVLDQPRSGIEKSYYFKTYTKCQDFFNTVAIRSKAKNHHSTMIIKAGSVHVHWTTHHPRGLTLLDTLMARYCDEQSASIGTVDQNQSKKCHPAPA</sequence>
<keyword evidence="4" id="KW-0456">Lyase</keyword>
<proteinExistence type="inferred from homology"/>
<evidence type="ECO:0000256" key="3">
    <source>
        <dbReference type="ARBA" id="ARBA00013252"/>
    </source>
</evidence>
<organism evidence="6 7">
    <name type="scientific">Trichophyton soudanense CBS 452.61</name>
    <dbReference type="NCBI Taxonomy" id="1215331"/>
    <lineage>
        <taxon>Eukaryota</taxon>
        <taxon>Fungi</taxon>
        <taxon>Dikarya</taxon>
        <taxon>Ascomycota</taxon>
        <taxon>Pezizomycotina</taxon>
        <taxon>Eurotiomycetes</taxon>
        <taxon>Eurotiomycetidae</taxon>
        <taxon>Onygenales</taxon>
        <taxon>Arthrodermataceae</taxon>
        <taxon>Trichophyton</taxon>
    </lineage>
</organism>
<dbReference type="SUPFAM" id="SSF55248">
    <property type="entry name" value="PCD-like"/>
    <property type="match status" value="1"/>
</dbReference>
<name>A0A022XQK9_TRISD</name>
<evidence type="ECO:0000256" key="4">
    <source>
        <dbReference type="ARBA" id="ARBA00023239"/>
    </source>
</evidence>
<comment type="similarity">
    <text evidence="2">Belongs to the pterin-4-alpha-carbinolamine dehydratase family.</text>
</comment>
<dbReference type="OrthoDB" id="277398at2759"/>
<evidence type="ECO:0000313" key="7">
    <source>
        <dbReference type="Proteomes" id="UP000023623"/>
    </source>
</evidence>
<keyword evidence="7" id="KW-1185">Reference proteome</keyword>
<dbReference type="PANTHER" id="PTHR12599:SF0">
    <property type="entry name" value="PTERIN-4-ALPHA-CARBINOLAMINE DEHYDRATASE"/>
    <property type="match status" value="1"/>
</dbReference>
<comment type="catalytic activity">
    <reaction evidence="1">
        <text>(4aS,6R)-4a-hydroxy-L-erythro-5,6,7,8-tetrahydrobiopterin = (6R)-L-erythro-6,7-dihydrobiopterin + H2O</text>
        <dbReference type="Rhea" id="RHEA:11920"/>
        <dbReference type="ChEBI" id="CHEBI:15377"/>
        <dbReference type="ChEBI" id="CHEBI:15642"/>
        <dbReference type="ChEBI" id="CHEBI:43120"/>
        <dbReference type="EC" id="4.2.1.96"/>
    </reaction>
</comment>
<protein>
    <recommendedName>
        <fullName evidence="3">4a-hydroxytetrahydrobiopterin dehydratase</fullName>
        <ecNumber evidence="3">4.2.1.96</ecNumber>
    </recommendedName>
    <alternativeName>
        <fullName evidence="5">4-alpha-hydroxy-tetrahydropterin dehydratase</fullName>
    </alternativeName>
</protein>
<evidence type="ECO:0000313" key="6">
    <source>
        <dbReference type="EMBL" id="EZF73025.1"/>
    </source>
</evidence>
<accession>A0A022XQK9</accession>
<gene>
    <name evidence="6" type="ORF">H105_04979</name>
</gene>
<reference evidence="6 7" key="1">
    <citation type="submission" date="2014-02" db="EMBL/GenBank/DDBJ databases">
        <title>The Genome Sequence of Trichophyton rubrum (morphotype soudanense) CBS 452.61.</title>
        <authorList>
            <consortium name="The Broad Institute Genomics Platform"/>
            <person name="Cuomo C.A."/>
            <person name="White T.C."/>
            <person name="Graser Y."/>
            <person name="Martinez-Rossi N."/>
            <person name="Heitman J."/>
            <person name="Young S.K."/>
            <person name="Zeng Q."/>
            <person name="Gargeya S."/>
            <person name="Abouelleil A."/>
            <person name="Alvarado L."/>
            <person name="Chapman S.B."/>
            <person name="Gainer-Dewar J."/>
            <person name="Goldberg J."/>
            <person name="Griggs A."/>
            <person name="Gujja S."/>
            <person name="Hansen M."/>
            <person name="Howarth C."/>
            <person name="Imamovic A."/>
            <person name="Larimer J."/>
            <person name="Martinez D."/>
            <person name="Murphy C."/>
            <person name="Pearson M.D."/>
            <person name="Persinoti G."/>
            <person name="Poon T."/>
            <person name="Priest M."/>
            <person name="Roberts A.D."/>
            <person name="Saif S."/>
            <person name="Shea T.D."/>
            <person name="Sykes S.N."/>
            <person name="Wortman J."/>
            <person name="Nusbaum C."/>
            <person name="Birren B."/>
        </authorList>
    </citation>
    <scope>NUCLEOTIDE SEQUENCE [LARGE SCALE GENOMIC DNA]</scope>
    <source>
        <strain evidence="6 7">CBS 452.61</strain>
    </source>
</reference>
<dbReference type="EMBL" id="KK208868">
    <property type="protein sequence ID" value="EZF73025.1"/>
    <property type="molecule type" value="Genomic_DNA"/>
</dbReference>
<dbReference type="Gene3D" id="3.30.1360.20">
    <property type="entry name" value="Transcriptional coactivator/pterin dehydratase"/>
    <property type="match status" value="1"/>
</dbReference>
<dbReference type="PANTHER" id="PTHR12599">
    <property type="entry name" value="PTERIN-4-ALPHA-CARBINOLAMINE DEHYDRATASE"/>
    <property type="match status" value="1"/>
</dbReference>
<dbReference type="Pfam" id="PF01329">
    <property type="entry name" value="Pterin_4a"/>
    <property type="match status" value="1"/>
</dbReference>